<dbReference type="EMBL" id="CAJPDQ010000015">
    <property type="protein sequence ID" value="CAF9919795.1"/>
    <property type="molecule type" value="Genomic_DNA"/>
</dbReference>
<proteinExistence type="predicted"/>
<comment type="caution">
    <text evidence="4">The sequence shown here is derived from an EMBL/GenBank/DDBJ whole genome shotgun (WGS) entry which is preliminary data.</text>
</comment>
<dbReference type="PROSITE" id="PS50048">
    <property type="entry name" value="ZN2_CY6_FUNGAL_2"/>
    <property type="match status" value="1"/>
</dbReference>
<dbReference type="SMART" id="SM00066">
    <property type="entry name" value="GAL4"/>
    <property type="match status" value="1"/>
</dbReference>
<dbReference type="InterPro" id="IPR050987">
    <property type="entry name" value="AtrR-like"/>
</dbReference>
<keyword evidence="5" id="KW-1185">Reference proteome</keyword>
<feature type="compositionally biased region" description="Low complexity" evidence="2">
    <location>
        <begin position="305"/>
        <end position="330"/>
    </location>
</feature>
<protein>
    <recommendedName>
        <fullName evidence="3">Zn(2)-C6 fungal-type domain-containing protein</fullName>
    </recommendedName>
</protein>
<keyword evidence="1" id="KW-0539">Nucleus</keyword>
<name>A0A8H3IGC8_9LECA</name>
<evidence type="ECO:0000256" key="2">
    <source>
        <dbReference type="SAM" id="MobiDB-lite"/>
    </source>
</evidence>
<dbReference type="InterPro" id="IPR036864">
    <property type="entry name" value="Zn2-C6_fun-type_DNA-bd_sf"/>
</dbReference>
<evidence type="ECO:0000256" key="1">
    <source>
        <dbReference type="ARBA" id="ARBA00023242"/>
    </source>
</evidence>
<dbReference type="Pfam" id="PF00172">
    <property type="entry name" value="Zn_clus"/>
    <property type="match status" value="1"/>
</dbReference>
<dbReference type="PROSITE" id="PS00463">
    <property type="entry name" value="ZN2_CY6_FUNGAL_1"/>
    <property type="match status" value="1"/>
</dbReference>
<sequence>MSRGYSVSPETISWSRSKGNIEISASTERSLLSNPLARVQGRGPRKGEEEESTRKRIRVACSRCRKRKIKCSGPIGGEDQPCSNCKSAGTNASCAFELAGSLKVDLGGLRYPSKDYMYDISGGIAGTLGYPNEQHTYSLGGNILQYPAASYQGSLRQRDIAQQAYTIPYTGNQDYCDYGQQVSTYDSYPPYTTANTILQDPSQNHATNLNQEQLASWNQDFHTSCNTFEDSTQPVSRSPIPPAIQRSLVTPSQYSSTLANTTSSTIPDGMLSKLPQQIPLTSSVPTIVIPSGTGERSHWPDDYDSQTGSMSSRRSSQDTSSERSSSTQGSLIEHGIGPSLDSGIYSLLPASALENPLPLAEQPLNNIQPHTAYVQHQMADKYQYHYATLKPAPPSVAVPASTTDAASLASIGNHTFAHLPPYRPVDKCGTLQYQIHNGVRKAPSRIAVEIASSGAGRRTDN</sequence>
<evidence type="ECO:0000259" key="3">
    <source>
        <dbReference type="PROSITE" id="PS50048"/>
    </source>
</evidence>
<feature type="region of interest" description="Disordered" evidence="2">
    <location>
        <begin position="32"/>
        <end position="54"/>
    </location>
</feature>
<feature type="compositionally biased region" description="Polar residues" evidence="2">
    <location>
        <begin position="274"/>
        <end position="285"/>
    </location>
</feature>
<reference evidence="4" key="1">
    <citation type="submission" date="2021-03" db="EMBL/GenBank/DDBJ databases">
        <authorList>
            <person name="Tagirdzhanova G."/>
        </authorList>
    </citation>
    <scope>NUCLEOTIDE SEQUENCE</scope>
</reference>
<dbReference type="Proteomes" id="UP000664169">
    <property type="component" value="Unassembled WGS sequence"/>
</dbReference>
<dbReference type="InterPro" id="IPR001138">
    <property type="entry name" value="Zn2Cys6_DnaBD"/>
</dbReference>
<dbReference type="SUPFAM" id="SSF57701">
    <property type="entry name" value="Zn2/Cys6 DNA-binding domain"/>
    <property type="match status" value="1"/>
</dbReference>
<feature type="region of interest" description="Disordered" evidence="2">
    <location>
        <begin position="248"/>
        <end position="335"/>
    </location>
</feature>
<evidence type="ECO:0000313" key="4">
    <source>
        <dbReference type="EMBL" id="CAF9919795.1"/>
    </source>
</evidence>
<feature type="compositionally biased region" description="Basic and acidic residues" evidence="2">
    <location>
        <begin position="45"/>
        <end position="54"/>
    </location>
</feature>
<dbReference type="Gene3D" id="4.10.240.10">
    <property type="entry name" value="Zn(2)-C6 fungal-type DNA-binding domain"/>
    <property type="match status" value="1"/>
</dbReference>
<dbReference type="PANTHER" id="PTHR46910">
    <property type="entry name" value="TRANSCRIPTION FACTOR PDR1"/>
    <property type="match status" value="1"/>
</dbReference>
<organism evidence="4 5">
    <name type="scientific">Gomphillus americanus</name>
    <dbReference type="NCBI Taxonomy" id="1940652"/>
    <lineage>
        <taxon>Eukaryota</taxon>
        <taxon>Fungi</taxon>
        <taxon>Dikarya</taxon>
        <taxon>Ascomycota</taxon>
        <taxon>Pezizomycotina</taxon>
        <taxon>Lecanoromycetes</taxon>
        <taxon>OSLEUM clade</taxon>
        <taxon>Ostropomycetidae</taxon>
        <taxon>Ostropales</taxon>
        <taxon>Graphidaceae</taxon>
        <taxon>Gomphilloideae</taxon>
        <taxon>Gomphillus</taxon>
    </lineage>
</organism>
<accession>A0A8H3IGC8</accession>
<gene>
    <name evidence="4" type="ORF">GOMPHAMPRED_001869</name>
</gene>
<dbReference type="OrthoDB" id="5394557at2759"/>
<dbReference type="PANTHER" id="PTHR46910:SF32">
    <property type="entry name" value="TRANSCRIPTION FACTOR DOMAIN-CONTAINING PROTEIN-RELATED"/>
    <property type="match status" value="1"/>
</dbReference>
<dbReference type="AlphaFoldDB" id="A0A8H3IGC8"/>
<feature type="domain" description="Zn(2)-C6 fungal-type" evidence="3">
    <location>
        <begin position="60"/>
        <end position="96"/>
    </location>
</feature>
<dbReference type="CDD" id="cd00067">
    <property type="entry name" value="GAL4"/>
    <property type="match status" value="1"/>
</dbReference>
<dbReference type="GO" id="GO:0008270">
    <property type="term" value="F:zinc ion binding"/>
    <property type="evidence" value="ECO:0007669"/>
    <property type="project" value="InterPro"/>
</dbReference>
<evidence type="ECO:0000313" key="5">
    <source>
        <dbReference type="Proteomes" id="UP000664169"/>
    </source>
</evidence>
<dbReference type="GO" id="GO:0000981">
    <property type="term" value="F:DNA-binding transcription factor activity, RNA polymerase II-specific"/>
    <property type="evidence" value="ECO:0007669"/>
    <property type="project" value="InterPro"/>
</dbReference>
<feature type="compositionally biased region" description="Polar residues" evidence="2">
    <location>
        <begin position="248"/>
        <end position="266"/>
    </location>
</feature>